<gene>
    <name evidence="2" type="ORF">PGRI_082120</name>
</gene>
<dbReference type="AlphaFoldDB" id="A0A135LSI1"/>
<organism evidence="2 3">
    <name type="scientific">Penicillium patulum</name>
    <name type="common">Penicillium griseofulvum</name>
    <dbReference type="NCBI Taxonomy" id="5078"/>
    <lineage>
        <taxon>Eukaryota</taxon>
        <taxon>Fungi</taxon>
        <taxon>Dikarya</taxon>
        <taxon>Ascomycota</taxon>
        <taxon>Pezizomycotina</taxon>
        <taxon>Eurotiomycetes</taxon>
        <taxon>Eurotiomycetidae</taxon>
        <taxon>Eurotiales</taxon>
        <taxon>Aspergillaceae</taxon>
        <taxon>Penicillium</taxon>
    </lineage>
</organism>
<dbReference type="STRING" id="5078.A0A135LSI1"/>
<evidence type="ECO:0008006" key="4">
    <source>
        <dbReference type="Google" id="ProtNLM"/>
    </source>
</evidence>
<evidence type="ECO:0000256" key="1">
    <source>
        <dbReference type="SAM" id="MobiDB-lite"/>
    </source>
</evidence>
<feature type="compositionally biased region" description="Polar residues" evidence="1">
    <location>
        <begin position="285"/>
        <end position="302"/>
    </location>
</feature>
<comment type="caution">
    <text evidence="2">The sequence shown here is derived from an EMBL/GenBank/DDBJ whole genome shotgun (WGS) entry which is preliminary data.</text>
</comment>
<sequence length="523" mass="57793">MEAIGAASAILAIATAGVQCSVKLATFAGQVKTAPEHINMIAEDVSLNASILQQLGALVHENIQDEHLPDEKDEKDDKDDKVNTTHNVNSVSKQSIFNKAGLGTVMQLARKCEEIFKSLDRSLGIASKQLLAKTGILGKVKLSRTEMFKWPFLLPGIDTMRNELKNVKGTLMLMLQVATLAYSRRMMGECGQNIQRNTAIVAYSRDDQELLVEAIVVAHKSQASKASDIASVRERPAFSQLSEPSTQCPAMDSTPNAIVASGQNETEPNLGNNLHDQPSRRRSIATESISISEPSPVQSQITSPPPASPKFSINLISPRASIIHQQIRITYDTRLIELPDSAIESQLQEWRSSISRTVLAQMAALSPIEVEALDSAFNLQGETPECIQFGDYGTLIQGIEDLKARTLTVITKGVPQSTWREEKKEEKKENDKMPFGGRTFRTFETEGEVKTIFDRNTAGGRNEERREEINKMEDEDEQVELEADDDDYDEQVGHETEDADYDESPESDDAEAIVDALLARYTV</sequence>
<dbReference type="GO" id="GO:0006355">
    <property type="term" value="P:regulation of DNA-templated transcription"/>
    <property type="evidence" value="ECO:0007669"/>
    <property type="project" value="InterPro"/>
</dbReference>
<feature type="region of interest" description="Disordered" evidence="1">
    <location>
        <begin position="236"/>
        <end position="255"/>
    </location>
</feature>
<dbReference type="OMA" id="WIHFGEY"/>
<accession>A0A135LSI1</accession>
<keyword evidence="3" id="KW-1185">Reference proteome</keyword>
<dbReference type="GeneID" id="63711226"/>
<feature type="region of interest" description="Disordered" evidence="1">
    <location>
        <begin position="260"/>
        <end position="308"/>
    </location>
</feature>
<dbReference type="PANTHER" id="PTHR36167:SF3">
    <property type="entry name" value="C2H2 FINGER DOMAIN TRANSCRIPTION FACTOR (EUROFUNG)-RELATED"/>
    <property type="match status" value="1"/>
</dbReference>
<feature type="region of interest" description="Disordered" evidence="1">
    <location>
        <begin position="416"/>
        <end position="438"/>
    </location>
</feature>
<feature type="compositionally biased region" description="Acidic residues" evidence="1">
    <location>
        <begin position="473"/>
        <end position="490"/>
    </location>
</feature>
<reference evidence="2 3" key="1">
    <citation type="journal article" date="2016" name="BMC Genomics">
        <title>Genome sequencing and secondary metabolism of the postharvest pathogen Penicillium griseofulvum.</title>
        <authorList>
            <person name="Banani H."/>
            <person name="Marcet-Houben M."/>
            <person name="Ballester A.R."/>
            <person name="Abbruscato P."/>
            <person name="Gonzalez-Candelas L."/>
            <person name="Gabaldon T."/>
            <person name="Spadaro D."/>
        </authorList>
    </citation>
    <scope>NUCLEOTIDE SEQUENCE [LARGE SCALE GENOMIC DNA]</scope>
    <source>
        <strain evidence="2 3">PG3</strain>
    </source>
</reference>
<dbReference type="InterPro" id="IPR039327">
    <property type="entry name" value="CON7-like"/>
</dbReference>
<dbReference type="PANTHER" id="PTHR36167">
    <property type="entry name" value="C2H2 FINGER DOMAIN TRANSCRIPTION FACTOR (EUROFUNG)-RELATED"/>
    <property type="match status" value="1"/>
</dbReference>
<proteinExistence type="predicted"/>
<evidence type="ECO:0000313" key="3">
    <source>
        <dbReference type="Proteomes" id="UP000070168"/>
    </source>
</evidence>
<feature type="compositionally biased region" description="Acidic residues" evidence="1">
    <location>
        <begin position="497"/>
        <end position="511"/>
    </location>
</feature>
<feature type="compositionally biased region" description="Polar residues" evidence="1">
    <location>
        <begin position="239"/>
        <end position="255"/>
    </location>
</feature>
<dbReference type="RefSeq" id="XP_040650464.1">
    <property type="nucleotide sequence ID" value="XM_040795926.1"/>
</dbReference>
<protein>
    <recommendedName>
        <fullName evidence="4">Fungal N-terminal domain-containing protein</fullName>
    </recommendedName>
</protein>
<dbReference type="Proteomes" id="UP000070168">
    <property type="component" value="Unassembled WGS sequence"/>
</dbReference>
<dbReference type="OrthoDB" id="5431013at2759"/>
<feature type="compositionally biased region" description="Polar residues" evidence="1">
    <location>
        <begin position="260"/>
        <end position="276"/>
    </location>
</feature>
<feature type="region of interest" description="Disordered" evidence="1">
    <location>
        <begin position="453"/>
        <end position="511"/>
    </location>
</feature>
<name>A0A135LSI1_PENPA</name>
<feature type="compositionally biased region" description="Basic and acidic residues" evidence="1">
    <location>
        <begin position="419"/>
        <end position="432"/>
    </location>
</feature>
<dbReference type="EMBL" id="LHQR01000027">
    <property type="protein sequence ID" value="KXG51928.1"/>
    <property type="molecule type" value="Genomic_DNA"/>
</dbReference>
<evidence type="ECO:0000313" key="2">
    <source>
        <dbReference type="EMBL" id="KXG51928.1"/>
    </source>
</evidence>
<feature type="compositionally biased region" description="Basic and acidic residues" evidence="1">
    <location>
        <begin position="461"/>
        <end position="472"/>
    </location>
</feature>